<protein>
    <submittedName>
        <fullName evidence="2">Lipoate--protein ligase family protein</fullName>
    </submittedName>
</protein>
<feature type="domain" description="BPL/LPL catalytic" evidence="1">
    <location>
        <begin position="52"/>
        <end position="236"/>
    </location>
</feature>
<keyword evidence="2" id="KW-0436">Ligase</keyword>
<dbReference type="PANTHER" id="PTHR43679:SF2">
    <property type="entry name" value="OCTANOYL-[GCVH]:PROTEIN N-OCTANOYLTRANSFERASE"/>
    <property type="match status" value="1"/>
</dbReference>
<keyword evidence="3" id="KW-1185">Reference proteome</keyword>
<dbReference type="SUPFAM" id="SSF55681">
    <property type="entry name" value="Class II aaRS and biotin synthetases"/>
    <property type="match status" value="1"/>
</dbReference>
<dbReference type="PANTHER" id="PTHR43679">
    <property type="entry name" value="OCTANOYLTRANSFERASE LIPM-RELATED"/>
    <property type="match status" value="1"/>
</dbReference>
<dbReference type="GO" id="GO:0140096">
    <property type="term" value="F:catalytic activity, acting on a protein"/>
    <property type="evidence" value="ECO:0007669"/>
    <property type="project" value="UniProtKB-ARBA"/>
</dbReference>
<reference evidence="2 3" key="1">
    <citation type="submission" date="2020-08" db="EMBL/GenBank/DDBJ databases">
        <title>Cohnella phylogeny.</title>
        <authorList>
            <person name="Dunlap C."/>
        </authorList>
    </citation>
    <scope>NUCLEOTIDE SEQUENCE [LARGE SCALE GENOMIC DNA]</scope>
    <source>
        <strain evidence="2 3">DSM 25239</strain>
    </source>
</reference>
<dbReference type="AlphaFoldDB" id="A0A841TZC2"/>
<gene>
    <name evidence="2" type="ORF">H7B90_08695</name>
</gene>
<dbReference type="InterPro" id="IPR050664">
    <property type="entry name" value="Octanoyltrans_LipM/LipL"/>
</dbReference>
<dbReference type="GO" id="GO:0009249">
    <property type="term" value="P:protein lipoylation"/>
    <property type="evidence" value="ECO:0007669"/>
    <property type="project" value="UniProtKB-ARBA"/>
</dbReference>
<dbReference type="InterPro" id="IPR045864">
    <property type="entry name" value="aa-tRNA-synth_II/BPL/LPL"/>
</dbReference>
<dbReference type="Proteomes" id="UP000553776">
    <property type="component" value="Unassembled WGS sequence"/>
</dbReference>
<evidence type="ECO:0000313" key="2">
    <source>
        <dbReference type="EMBL" id="MBB6691473.1"/>
    </source>
</evidence>
<dbReference type="EMBL" id="JACJVR010000031">
    <property type="protein sequence ID" value="MBB6691473.1"/>
    <property type="molecule type" value="Genomic_DNA"/>
</dbReference>
<dbReference type="InterPro" id="IPR004143">
    <property type="entry name" value="BPL_LPL_catalytic"/>
</dbReference>
<dbReference type="Pfam" id="PF21948">
    <property type="entry name" value="LplA-B_cat"/>
    <property type="match status" value="1"/>
</dbReference>
<sequence>MIVVWKETDIVGEANLSGLENMLILDRMNEFAEPDALYPFAMDELLCRRTGEGGPAICHLWRHERAFVMGLRDSRLPGAADAKRWLESEGYDAVVRHSGGAAVPLDAGVVNVSLILPIEEGADYHRDFERMYALVREALAGTGRRVDKGEIPGAYCPGDYDLSIDGFKFCGIAQRRQAKALVIQAFVVAEGSGRRRARLVREFYERAAGGADDPARVPRVTEDSTASLAELTGLGLGAAKVFAEEIKEIVRARQTEDGLAAGAAALRLPSPEEVREAARAMRARYGLF</sequence>
<dbReference type="Gene3D" id="3.30.930.10">
    <property type="entry name" value="Bira Bifunctional Protein, Domain 2"/>
    <property type="match status" value="1"/>
</dbReference>
<dbReference type="PROSITE" id="PS51733">
    <property type="entry name" value="BPL_LPL_CATALYTIC"/>
    <property type="match status" value="1"/>
</dbReference>
<dbReference type="GO" id="GO:0016740">
    <property type="term" value="F:transferase activity"/>
    <property type="evidence" value="ECO:0007669"/>
    <property type="project" value="UniProtKB-ARBA"/>
</dbReference>
<evidence type="ECO:0000259" key="1">
    <source>
        <dbReference type="PROSITE" id="PS51733"/>
    </source>
</evidence>
<name>A0A841TZC2_9BACL</name>
<evidence type="ECO:0000313" key="3">
    <source>
        <dbReference type="Proteomes" id="UP000553776"/>
    </source>
</evidence>
<proteinExistence type="predicted"/>
<comment type="caution">
    <text evidence="2">The sequence shown here is derived from an EMBL/GenBank/DDBJ whole genome shotgun (WGS) entry which is preliminary data.</text>
</comment>
<organism evidence="2 3">
    <name type="scientific">Cohnella xylanilytica</name>
    <dbReference type="NCBI Taxonomy" id="557555"/>
    <lineage>
        <taxon>Bacteria</taxon>
        <taxon>Bacillati</taxon>
        <taxon>Bacillota</taxon>
        <taxon>Bacilli</taxon>
        <taxon>Bacillales</taxon>
        <taxon>Paenibacillaceae</taxon>
        <taxon>Cohnella</taxon>
    </lineage>
</organism>
<accession>A0A841TZC2</accession>
<dbReference type="GO" id="GO:0016874">
    <property type="term" value="F:ligase activity"/>
    <property type="evidence" value="ECO:0007669"/>
    <property type="project" value="UniProtKB-KW"/>
</dbReference>